<evidence type="ECO:0000256" key="1">
    <source>
        <dbReference type="ARBA" id="ARBA00004613"/>
    </source>
</evidence>
<organism evidence="4 5">
    <name type="scientific">candidate division KSB3 bacterium</name>
    <dbReference type="NCBI Taxonomy" id="2044937"/>
    <lineage>
        <taxon>Bacteria</taxon>
        <taxon>candidate division KSB3</taxon>
    </lineage>
</organism>
<keyword evidence="2" id="KW-0732">Signal</keyword>
<dbReference type="GO" id="GO:0005975">
    <property type="term" value="P:carbohydrate metabolic process"/>
    <property type="evidence" value="ECO:0007669"/>
    <property type="project" value="InterPro"/>
</dbReference>
<dbReference type="Pfam" id="PF01522">
    <property type="entry name" value="Polysacc_deac_1"/>
    <property type="match status" value="1"/>
</dbReference>
<evidence type="ECO:0000256" key="2">
    <source>
        <dbReference type="ARBA" id="ARBA00022729"/>
    </source>
</evidence>
<gene>
    <name evidence="4" type="ORF">GF339_04895</name>
</gene>
<evidence type="ECO:0000313" key="4">
    <source>
        <dbReference type="EMBL" id="MBD3323898.1"/>
    </source>
</evidence>
<proteinExistence type="predicted"/>
<reference evidence="4" key="1">
    <citation type="submission" date="2019-11" db="EMBL/GenBank/DDBJ databases">
        <title>Microbial mats filling the niche in hypersaline microbial mats.</title>
        <authorList>
            <person name="Wong H.L."/>
            <person name="Macleod F.I."/>
            <person name="White R.A. III"/>
            <person name="Burns B.P."/>
        </authorList>
    </citation>
    <scope>NUCLEOTIDE SEQUENCE</scope>
    <source>
        <strain evidence="4">Rbin_158</strain>
    </source>
</reference>
<protein>
    <submittedName>
        <fullName evidence="4">Polysaccharide deacetylase family protein</fullName>
    </submittedName>
</protein>
<dbReference type="Gene3D" id="3.20.20.370">
    <property type="entry name" value="Glycoside hydrolase/deacetylase"/>
    <property type="match status" value="1"/>
</dbReference>
<comment type="subcellular location">
    <subcellularLocation>
        <location evidence="1">Secreted</location>
    </subcellularLocation>
</comment>
<dbReference type="PANTHER" id="PTHR34216">
    <property type="match status" value="1"/>
</dbReference>
<evidence type="ECO:0000313" key="5">
    <source>
        <dbReference type="Proteomes" id="UP000649604"/>
    </source>
</evidence>
<evidence type="ECO:0000259" key="3">
    <source>
        <dbReference type="PROSITE" id="PS51677"/>
    </source>
</evidence>
<dbReference type="CDD" id="cd10918">
    <property type="entry name" value="CE4_NodB_like_5s_6s"/>
    <property type="match status" value="1"/>
</dbReference>
<dbReference type="SUPFAM" id="SSF88713">
    <property type="entry name" value="Glycoside hydrolase/deacetylase"/>
    <property type="match status" value="1"/>
</dbReference>
<dbReference type="GO" id="GO:0005576">
    <property type="term" value="C:extracellular region"/>
    <property type="evidence" value="ECO:0007669"/>
    <property type="project" value="UniProtKB-SubCell"/>
</dbReference>
<dbReference type="GO" id="GO:0016810">
    <property type="term" value="F:hydrolase activity, acting on carbon-nitrogen (but not peptide) bonds"/>
    <property type="evidence" value="ECO:0007669"/>
    <property type="project" value="InterPro"/>
</dbReference>
<dbReference type="InterPro" id="IPR011330">
    <property type="entry name" value="Glyco_hydro/deAcase_b/a-brl"/>
</dbReference>
<dbReference type="InterPro" id="IPR051398">
    <property type="entry name" value="Polysacch_Deacetylase"/>
</dbReference>
<dbReference type="AlphaFoldDB" id="A0A9D5JTD6"/>
<sequence>MKTPDLARIMLRNLLILTSGSIRLIAGKAIGKRVLCLHEITDADRFRSKMAWLKEHYKVVSLAELLHRSDVGNGMVALTFDDGYASWHDVAAAVLEAFDLPATFFVCSGFVGLQGAQAQQFVTTCLRRQQVLTPLTKAQLSELASHPLFEIGGHTAHHPDLGRNLEQPVLEREILDDRSQLQEWTGTPVRWFAYPFGMSAHISDGAIQILESAQFAGACTLIPQFVTEKTPRLLIGRDGLALEA</sequence>
<dbReference type="EMBL" id="WJJP01000153">
    <property type="protein sequence ID" value="MBD3323898.1"/>
    <property type="molecule type" value="Genomic_DNA"/>
</dbReference>
<dbReference type="PANTHER" id="PTHR34216:SF3">
    <property type="entry name" value="POLY-BETA-1,6-N-ACETYL-D-GLUCOSAMINE N-DEACETYLASE"/>
    <property type="match status" value="1"/>
</dbReference>
<feature type="non-terminal residue" evidence="4">
    <location>
        <position position="244"/>
    </location>
</feature>
<feature type="domain" description="NodB homology" evidence="3">
    <location>
        <begin position="74"/>
        <end position="244"/>
    </location>
</feature>
<comment type="caution">
    <text evidence="4">The sequence shown here is derived from an EMBL/GenBank/DDBJ whole genome shotgun (WGS) entry which is preliminary data.</text>
</comment>
<dbReference type="InterPro" id="IPR002509">
    <property type="entry name" value="NODB_dom"/>
</dbReference>
<name>A0A9D5JTD6_9BACT</name>
<dbReference type="Proteomes" id="UP000649604">
    <property type="component" value="Unassembled WGS sequence"/>
</dbReference>
<dbReference type="PROSITE" id="PS51677">
    <property type="entry name" value="NODB"/>
    <property type="match status" value="1"/>
</dbReference>
<accession>A0A9D5JTD6</accession>